<keyword evidence="2" id="KW-0472">Membrane</keyword>
<organism evidence="4 5">
    <name type="scientific">Tepidimicrobium xylanilyticum</name>
    <dbReference type="NCBI Taxonomy" id="1123352"/>
    <lineage>
        <taxon>Bacteria</taxon>
        <taxon>Bacillati</taxon>
        <taxon>Bacillota</taxon>
        <taxon>Tissierellia</taxon>
        <taxon>Tissierellales</taxon>
        <taxon>Tepidimicrobiaceae</taxon>
        <taxon>Tepidimicrobium</taxon>
    </lineage>
</organism>
<dbReference type="InterPro" id="IPR004474">
    <property type="entry name" value="LytR_CpsA_psr"/>
</dbReference>
<dbReference type="AlphaFoldDB" id="A0A1H2XNZ8"/>
<evidence type="ECO:0000259" key="3">
    <source>
        <dbReference type="Pfam" id="PF03816"/>
    </source>
</evidence>
<keyword evidence="5" id="KW-1185">Reference proteome</keyword>
<feature type="domain" description="Cell envelope-related transcriptional attenuator" evidence="3">
    <location>
        <begin position="84"/>
        <end position="244"/>
    </location>
</feature>
<dbReference type="Proteomes" id="UP000198828">
    <property type="component" value="Unassembled WGS sequence"/>
</dbReference>
<reference evidence="4 5" key="1">
    <citation type="submission" date="2016-10" db="EMBL/GenBank/DDBJ databases">
        <authorList>
            <person name="de Groot N.N."/>
        </authorList>
    </citation>
    <scope>NUCLEOTIDE SEQUENCE [LARGE SCALE GENOMIC DNA]</scope>
    <source>
        <strain evidence="4 5">DSM 23310</strain>
    </source>
</reference>
<dbReference type="NCBIfam" id="TIGR00350">
    <property type="entry name" value="lytR_cpsA_psr"/>
    <property type="match status" value="1"/>
</dbReference>
<dbReference type="PANTHER" id="PTHR33392">
    <property type="entry name" value="POLYISOPRENYL-TEICHOIC ACID--PEPTIDOGLYCAN TEICHOIC ACID TRANSFERASE TAGU"/>
    <property type="match status" value="1"/>
</dbReference>
<dbReference type="PANTHER" id="PTHR33392:SF6">
    <property type="entry name" value="POLYISOPRENYL-TEICHOIC ACID--PEPTIDOGLYCAN TEICHOIC ACID TRANSFERASE TAGU"/>
    <property type="match status" value="1"/>
</dbReference>
<dbReference type="Gene3D" id="3.40.630.190">
    <property type="entry name" value="LCP protein"/>
    <property type="match status" value="1"/>
</dbReference>
<dbReference type="RefSeq" id="WP_093752355.1">
    <property type="nucleotide sequence ID" value="NZ_BSYN01000007.1"/>
</dbReference>
<evidence type="ECO:0000256" key="2">
    <source>
        <dbReference type="SAM" id="Phobius"/>
    </source>
</evidence>
<protein>
    <submittedName>
        <fullName evidence="4">Transcriptional attenuator, LytR family</fullName>
    </submittedName>
</protein>
<comment type="similarity">
    <text evidence="1">Belongs to the LytR/CpsA/Psr (LCP) family.</text>
</comment>
<dbReference type="EMBL" id="FNNG01000005">
    <property type="protein sequence ID" value="SDW94466.1"/>
    <property type="molecule type" value="Genomic_DNA"/>
</dbReference>
<sequence>MKTFWKVFIVSFFFFIFAILLGSYSYIKSSGQKFIISIGAGEYAKEEKAQEEKDIQVKTYASLSEAFKDDSRLNVILLGMEDIRTDTIIFATFDLNTKKLDAISIPRDTYIHRKGHDRGEDRKINAIFGEHGIDGVKKAVSHILEGVPIHHYIILDYEGVENIIDSIGGVEVVVPFHMKYEDPTANPPLSIDIKEGKQILDGKKALGFLRYRKGNDNKSGYIDGDLGRIKAQQQFLKSLADKVLSYRLPLVVKNALEYVETDIRLWEALSYSRKALGIKPEDITFSTLPGKAELKRIQGRILSYFIFEPEEVKRRLEDIYNVNKESSQNP</sequence>
<evidence type="ECO:0000313" key="5">
    <source>
        <dbReference type="Proteomes" id="UP000198828"/>
    </source>
</evidence>
<keyword evidence="2" id="KW-0812">Transmembrane</keyword>
<proteinExistence type="inferred from homology"/>
<name>A0A1H2XNZ8_9FIRM</name>
<keyword evidence="2" id="KW-1133">Transmembrane helix</keyword>
<dbReference type="Pfam" id="PF03816">
    <property type="entry name" value="LytR_cpsA_psr"/>
    <property type="match status" value="1"/>
</dbReference>
<evidence type="ECO:0000256" key="1">
    <source>
        <dbReference type="ARBA" id="ARBA00006068"/>
    </source>
</evidence>
<accession>A0A1H2XNZ8</accession>
<gene>
    <name evidence="4" type="ORF">SAMN05660923_01494</name>
</gene>
<dbReference type="OrthoDB" id="305468at2"/>
<feature type="transmembrane region" description="Helical" evidence="2">
    <location>
        <begin position="7"/>
        <end position="27"/>
    </location>
</feature>
<dbReference type="InterPro" id="IPR050922">
    <property type="entry name" value="LytR/CpsA/Psr_CW_biosynth"/>
</dbReference>
<evidence type="ECO:0000313" key="4">
    <source>
        <dbReference type="EMBL" id="SDW94466.1"/>
    </source>
</evidence>